<evidence type="ECO:0000313" key="2">
    <source>
        <dbReference type="Proteomes" id="UP000292082"/>
    </source>
</evidence>
<dbReference type="AlphaFoldDB" id="A0A4Q9PQZ4"/>
<dbReference type="EMBL" id="ML145146">
    <property type="protein sequence ID" value="TBU56756.1"/>
    <property type="molecule type" value="Genomic_DNA"/>
</dbReference>
<evidence type="ECO:0000313" key="1">
    <source>
        <dbReference type="EMBL" id="TBU56756.1"/>
    </source>
</evidence>
<keyword evidence="2" id="KW-1185">Reference proteome</keyword>
<protein>
    <submittedName>
        <fullName evidence="1">Uncharacterized protein</fullName>
    </submittedName>
</protein>
<organism evidence="1 2">
    <name type="scientific">Dichomitus squalens</name>
    <dbReference type="NCBI Taxonomy" id="114155"/>
    <lineage>
        <taxon>Eukaryota</taxon>
        <taxon>Fungi</taxon>
        <taxon>Dikarya</taxon>
        <taxon>Basidiomycota</taxon>
        <taxon>Agaricomycotina</taxon>
        <taxon>Agaricomycetes</taxon>
        <taxon>Polyporales</taxon>
        <taxon>Polyporaceae</taxon>
        <taxon>Dichomitus</taxon>
    </lineage>
</organism>
<gene>
    <name evidence="1" type="ORF">BD310DRAFT_930709</name>
</gene>
<sequence>MTHRVFHPSIEVRHRLPSHDPQLRLLPPLSFSPLTALPRTPIPFPHLSRRPRAPLIAVQALPLPFCGLLLDLRRIQHARRAIRFGPLFLSSWSVWRVCEACR</sequence>
<name>A0A4Q9PQZ4_9APHY</name>
<accession>A0A4Q9PQZ4</accession>
<dbReference type="Proteomes" id="UP000292082">
    <property type="component" value="Unassembled WGS sequence"/>
</dbReference>
<reference evidence="1 2" key="1">
    <citation type="submission" date="2019-01" db="EMBL/GenBank/DDBJ databases">
        <title>Draft genome sequences of three monokaryotic isolates of the white-rot basidiomycete fungus Dichomitus squalens.</title>
        <authorList>
            <consortium name="DOE Joint Genome Institute"/>
            <person name="Lopez S.C."/>
            <person name="Andreopoulos B."/>
            <person name="Pangilinan J."/>
            <person name="Lipzen A."/>
            <person name="Riley R."/>
            <person name="Ahrendt S."/>
            <person name="Ng V."/>
            <person name="Barry K."/>
            <person name="Daum C."/>
            <person name="Grigoriev I.V."/>
            <person name="Hilden K.S."/>
            <person name="Makela M.R."/>
            <person name="de Vries R.P."/>
        </authorList>
    </citation>
    <scope>NUCLEOTIDE SEQUENCE [LARGE SCALE GENOMIC DNA]</scope>
    <source>
        <strain evidence="1 2">CBS 464.89</strain>
    </source>
</reference>
<proteinExistence type="predicted"/>